<name>A0A8H5M1R1_9AGAR</name>
<accession>A0A8H5M1R1</accession>
<evidence type="ECO:0000313" key="1">
    <source>
        <dbReference type="EMBL" id="KAF5377424.1"/>
    </source>
</evidence>
<dbReference type="EMBL" id="JAACJN010000083">
    <property type="protein sequence ID" value="KAF5377424.1"/>
    <property type="molecule type" value="Genomic_DNA"/>
</dbReference>
<organism evidence="1 2">
    <name type="scientific">Collybiopsis confluens</name>
    <dbReference type="NCBI Taxonomy" id="2823264"/>
    <lineage>
        <taxon>Eukaryota</taxon>
        <taxon>Fungi</taxon>
        <taxon>Dikarya</taxon>
        <taxon>Basidiomycota</taxon>
        <taxon>Agaricomycotina</taxon>
        <taxon>Agaricomycetes</taxon>
        <taxon>Agaricomycetidae</taxon>
        <taxon>Agaricales</taxon>
        <taxon>Marasmiineae</taxon>
        <taxon>Omphalotaceae</taxon>
        <taxon>Collybiopsis</taxon>
    </lineage>
</organism>
<sequence length="79" mass="8650">MSITVTNHSNTKVWVSVTMLGSDRDQGGSEGFFALNANGGSDTWNYRKNWQVAYITRADNAGAELETKVAIPGQTIHVY</sequence>
<proteinExistence type="predicted"/>
<reference evidence="1 2" key="1">
    <citation type="journal article" date="2020" name="ISME J.">
        <title>Uncovering the hidden diversity of litter-decomposition mechanisms in mushroom-forming fungi.</title>
        <authorList>
            <person name="Floudas D."/>
            <person name="Bentzer J."/>
            <person name="Ahren D."/>
            <person name="Johansson T."/>
            <person name="Persson P."/>
            <person name="Tunlid A."/>
        </authorList>
    </citation>
    <scope>NUCLEOTIDE SEQUENCE [LARGE SCALE GENOMIC DNA]</scope>
    <source>
        <strain evidence="1 2">CBS 406.79</strain>
    </source>
</reference>
<protein>
    <submittedName>
        <fullName evidence="1">Uncharacterized protein</fullName>
    </submittedName>
</protein>
<gene>
    <name evidence="1" type="ORF">D9757_009730</name>
</gene>
<keyword evidence="2" id="KW-1185">Reference proteome</keyword>
<dbReference type="Proteomes" id="UP000518752">
    <property type="component" value="Unassembled WGS sequence"/>
</dbReference>
<comment type="caution">
    <text evidence="1">The sequence shown here is derived from an EMBL/GenBank/DDBJ whole genome shotgun (WGS) entry which is preliminary data.</text>
</comment>
<dbReference type="OrthoDB" id="1470350at2759"/>
<dbReference type="AlphaFoldDB" id="A0A8H5M1R1"/>
<evidence type="ECO:0000313" key="2">
    <source>
        <dbReference type="Proteomes" id="UP000518752"/>
    </source>
</evidence>